<keyword evidence="3" id="KW-1185">Reference proteome</keyword>
<dbReference type="SMART" id="SM00471">
    <property type="entry name" value="HDc"/>
    <property type="match status" value="1"/>
</dbReference>
<organism evidence="2 3">
    <name type="scientific">Sporosarcina siberiensis</name>
    <dbReference type="NCBI Taxonomy" id="1365606"/>
    <lineage>
        <taxon>Bacteria</taxon>
        <taxon>Bacillati</taxon>
        <taxon>Bacillota</taxon>
        <taxon>Bacilli</taxon>
        <taxon>Bacillales</taxon>
        <taxon>Caryophanaceae</taxon>
        <taxon>Sporosarcina</taxon>
    </lineage>
</organism>
<accession>A0ABW4SHC2</accession>
<dbReference type="EC" id="3.1.4.-" evidence="2"/>
<sequence length="370" mass="41814">MEDNYVKVSDLRPGLTINEDVFANTSCPIIRQNSELTAEHIEILNAFDIKKVKVQEIVVIKKEESLNPNDLASIDPDDILSKIPMNQMDLVTLYREAVQKYKKEFSSWQSGIKPDVAKIRTIMIPLVDAFIGQKKFLTILNELSDIKEYMYHHSIAVGILSSAISNQMDLPSGQTIQVGISGALADCGMAKVDKSIIDKAAFLTSNEFNEVKKHTIYSYQMIQDTPLLRQEMKLAIFQHHERLDGSGYPRGEKREGISIYAQIVAVADVFHAMTSERVYREKVSPFKVIEMIREEEFGKFDIKVIQALQNLVGDLSIGTRVRLTNGDEGEVMFVHRDAQLRPMVKLSNGSIMDLTVNRSIAVERVLSDIY</sequence>
<proteinExistence type="predicted"/>
<dbReference type="PROSITE" id="PS51832">
    <property type="entry name" value="HD_GYP"/>
    <property type="match status" value="1"/>
</dbReference>
<dbReference type="PANTHER" id="PTHR43155">
    <property type="entry name" value="CYCLIC DI-GMP PHOSPHODIESTERASE PA4108-RELATED"/>
    <property type="match status" value="1"/>
</dbReference>
<evidence type="ECO:0000259" key="1">
    <source>
        <dbReference type="PROSITE" id="PS51832"/>
    </source>
</evidence>
<dbReference type="Gene3D" id="1.10.3210.10">
    <property type="entry name" value="Hypothetical protein af1432"/>
    <property type="match status" value="1"/>
</dbReference>
<dbReference type="RefSeq" id="WP_381537695.1">
    <property type="nucleotide sequence ID" value="NZ_JBHUGI010000025.1"/>
</dbReference>
<evidence type="ECO:0000313" key="3">
    <source>
        <dbReference type="Proteomes" id="UP001597218"/>
    </source>
</evidence>
<dbReference type="SUPFAM" id="SSF109604">
    <property type="entry name" value="HD-domain/PDEase-like"/>
    <property type="match status" value="1"/>
</dbReference>
<dbReference type="InterPro" id="IPR037522">
    <property type="entry name" value="HD_GYP_dom"/>
</dbReference>
<dbReference type="Proteomes" id="UP001597218">
    <property type="component" value="Unassembled WGS sequence"/>
</dbReference>
<dbReference type="CDD" id="cd00077">
    <property type="entry name" value="HDc"/>
    <property type="match status" value="1"/>
</dbReference>
<keyword evidence="2" id="KW-0378">Hydrolase</keyword>
<reference evidence="3" key="1">
    <citation type="journal article" date="2019" name="Int. J. Syst. Evol. Microbiol.">
        <title>The Global Catalogue of Microorganisms (GCM) 10K type strain sequencing project: providing services to taxonomists for standard genome sequencing and annotation.</title>
        <authorList>
            <consortium name="The Broad Institute Genomics Platform"/>
            <consortium name="The Broad Institute Genome Sequencing Center for Infectious Disease"/>
            <person name="Wu L."/>
            <person name="Ma J."/>
        </authorList>
    </citation>
    <scope>NUCLEOTIDE SEQUENCE [LARGE SCALE GENOMIC DNA]</scope>
    <source>
        <strain evidence="3">CGMCC 4.7177</strain>
    </source>
</reference>
<name>A0ABW4SHC2_9BACL</name>
<dbReference type="Pfam" id="PF13487">
    <property type="entry name" value="HD_5"/>
    <property type="match status" value="1"/>
</dbReference>
<protein>
    <submittedName>
        <fullName evidence="2">HD-GYP domain-containing protein</fullName>
        <ecNumber evidence="2">3.1.4.-</ecNumber>
    </submittedName>
</protein>
<dbReference type="PANTHER" id="PTHR43155:SF2">
    <property type="entry name" value="CYCLIC DI-GMP PHOSPHODIESTERASE PA4108"/>
    <property type="match status" value="1"/>
</dbReference>
<gene>
    <name evidence="2" type="ORF">ACFSFY_09950</name>
</gene>
<dbReference type="EMBL" id="JBHUGI010000025">
    <property type="protein sequence ID" value="MFD1928384.1"/>
    <property type="molecule type" value="Genomic_DNA"/>
</dbReference>
<dbReference type="GO" id="GO:0016787">
    <property type="term" value="F:hydrolase activity"/>
    <property type="evidence" value="ECO:0007669"/>
    <property type="project" value="UniProtKB-KW"/>
</dbReference>
<feature type="domain" description="HD-GYP" evidence="1">
    <location>
        <begin position="129"/>
        <end position="324"/>
    </location>
</feature>
<evidence type="ECO:0000313" key="2">
    <source>
        <dbReference type="EMBL" id="MFD1928384.1"/>
    </source>
</evidence>
<dbReference type="InterPro" id="IPR003607">
    <property type="entry name" value="HD/PDEase_dom"/>
</dbReference>
<comment type="caution">
    <text evidence="2">The sequence shown here is derived from an EMBL/GenBank/DDBJ whole genome shotgun (WGS) entry which is preliminary data.</text>
</comment>